<keyword evidence="2" id="KW-1185">Reference proteome</keyword>
<sequence length="189" mass="21755">MLRSSPADWFSDRWGGYEPEEQCFLSYVSKPLWTTEVHDLSFVAEVTQGEVKPCGVSARLSLCWPSASDHVTHRHQSTVGFIFPPLTLFLRRKKRPLQPKQPHEVFLFHLIPGKRIFPLLAPSQVSRHIADTHRSVSTAETRTSFARSWISWKLPSTLVFPHPHFYVYCVLYVYSGNRDVLLTVNCVKC</sequence>
<accession>A0A5C6NEN1</accession>
<dbReference type="EMBL" id="RHFK02000014">
    <property type="protein sequence ID" value="TWW65338.1"/>
    <property type="molecule type" value="Genomic_DNA"/>
</dbReference>
<protein>
    <submittedName>
        <fullName evidence="1">Uncharacterized protein</fullName>
    </submittedName>
</protein>
<proteinExistence type="predicted"/>
<organism evidence="1 2">
    <name type="scientific">Takifugu flavidus</name>
    <name type="common">sansaifugu</name>
    <dbReference type="NCBI Taxonomy" id="433684"/>
    <lineage>
        <taxon>Eukaryota</taxon>
        <taxon>Metazoa</taxon>
        <taxon>Chordata</taxon>
        <taxon>Craniata</taxon>
        <taxon>Vertebrata</taxon>
        <taxon>Euteleostomi</taxon>
        <taxon>Actinopterygii</taxon>
        <taxon>Neopterygii</taxon>
        <taxon>Teleostei</taxon>
        <taxon>Neoteleostei</taxon>
        <taxon>Acanthomorphata</taxon>
        <taxon>Eupercaria</taxon>
        <taxon>Tetraodontiformes</taxon>
        <taxon>Tetradontoidea</taxon>
        <taxon>Tetraodontidae</taxon>
        <taxon>Takifugu</taxon>
    </lineage>
</organism>
<dbReference type="Proteomes" id="UP000324091">
    <property type="component" value="Chromosome 21"/>
</dbReference>
<evidence type="ECO:0000313" key="1">
    <source>
        <dbReference type="EMBL" id="TWW65338.1"/>
    </source>
</evidence>
<gene>
    <name evidence="1" type="ORF">D4764_21G0002380</name>
</gene>
<comment type="caution">
    <text evidence="1">The sequence shown here is derived from an EMBL/GenBank/DDBJ whole genome shotgun (WGS) entry which is preliminary data.</text>
</comment>
<reference evidence="1 2" key="1">
    <citation type="submission" date="2019-04" db="EMBL/GenBank/DDBJ databases">
        <title>Chromosome genome assembly for Takifugu flavidus.</title>
        <authorList>
            <person name="Xiao S."/>
        </authorList>
    </citation>
    <scope>NUCLEOTIDE SEQUENCE [LARGE SCALE GENOMIC DNA]</scope>
    <source>
        <strain evidence="1">HTHZ2018</strain>
        <tissue evidence="1">Muscle</tissue>
    </source>
</reference>
<name>A0A5C6NEN1_9TELE</name>
<evidence type="ECO:0000313" key="2">
    <source>
        <dbReference type="Proteomes" id="UP000324091"/>
    </source>
</evidence>
<dbReference type="AlphaFoldDB" id="A0A5C6NEN1"/>